<dbReference type="PANTHER" id="PTHR33222:SF3">
    <property type="entry name" value="PROTEIN CURVATURE THYLAKOID 1C, CHLOROPLASTIC"/>
    <property type="match status" value="1"/>
</dbReference>
<evidence type="ECO:0000259" key="3">
    <source>
        <dbReference type="Pfam" id="PF14159"/>
    </source>
</evidence>
<keyword evidence="2" id="KW-0472">Membrane</keyword>
<dbReference type="AlphaFoldDB" id="S8EJY6"/>
<evidence type="ECO:0000256" key="1">
    <source>
        <dbReference type="ARBA" id="ARBA00004141"/>
    </source>
</evidence>
<protein>
    <recommendedName>
        <fullName evidence="3">Cyanobacterial aminoacyl-tRNA synthetase CAAD domain-containing protein</fullName>
    </recommendedName>
</protein>
<feature type="domain" description="Cyanobacterial aminoacyl-tRNA synthetase CAAD" evidence="3">
    <location>
        <begin position="56"/>
        <end position="140"/>
    </location>
</feature>
<feature type="transmembrane region" description="Helical" evidence="2">
    <location>
        <begin position="71"/>
        <end position="91"/>
    </location>
</feature>
<proteinExistence type="predicted"/>
<keyword evidence="2" id="KW-0812">Transmembrane</keyword>
<sequence length="140" mass="15281">MASSVVMAGLLPPTVSSFNGGKSMFKIPPIKERLSFHGVIGKATGETSESSSSIVKSVQEVWDKSEDRIPLVGLGFAGIVAFWTSVNLITAIDKLPIIPSVLELIGILFSSWFVYRFLLFKPEREELSESISKYLSDILG</sequence>
<dbReference type="Pfam" id="PF14159">
    <property type="entry name" value="CAAD"/>
    <property type="match status" value="1"/>
</dbReference>
<organism evidence="4 5">
    <name type="scientific">Genlisea aurea</name>
    <dbReference type="NCBI Taxonomy" id="192259"/>
    <lineage>
        <taxon>Eukaryota</taxon>
        <taxon>Viridiplantae</taxon>
        <taxon>Streptophyta</taxon>
        <taxon>Embryophyta</taxon>
        <taxon>Tracheophyta</taxon>
        <taxon>Spermatophyta</taxon>
        <taxon>Magnoliopsida</taxon>
        <taxon>eudicotyledons</taxon>
        <taxon>Gunneridae</taxon>
        <taxon>Pentapetalae</taxon>
        <taxon>asterids</taxon>
        <taxon>lamiids</taxon>
        <taxon>Lamiales</taxon>
        <taxon>Lentibulariaceae</taxon>
        <taxon>Genlisea</taxon>
    </lineage>
</organism>
<keyword evidence="2" id="KW-1133">Transmembrane helix</keyword>
<dbReference type="InterPro" id="IPR025564">
    <property type="entry name" value="CAAD_dom"/>
</dbReference>
<accession>S8EJY6</accession>
<dbReference type="InterPro" id="IPR033344">
    <property type="entry name" value="CURT1"/>
</dbReference>
<dbReference type="OrthoDB" id="2014299at2759"/>
<keyword evidence="5" id="KW-1185">Reference proteome</keyword>
<dbReference type="Proteomes" id="UP000015453">
    <property type="component" value="Unassembled WGS sequence"/>
</dbReference>
<dbReference type="GO" id="GO:0009535">
    <property type="term" value="C:chloroplast thylakoid membrane"/>
    <property type="evidence" value="ECO:0007669"/>
    <property type="project" value="TreeGrafter"/>
</dbReference>
<gene>
    <name evidence="4" type="ORF">M569_01883</name>
</gene>
<evidence type="ECO:0000313" key="4">
    <source>
        <dbReference type="EMBL" id="EPS72872.1"/>
    </source>
</evidence>
<comment type="subcellular location">
    <subcellularLocation>
        <location evidence="1">Membrane</location>
        <topology evidence="1">Multi-pass membrane protein</topology>
    </subcellularLocation>
</comment>
<evidence type="ECO:0000313" key="5">
    <source>
        <dbReference type="Proteomes" id="UP000015453"/>
    </source>
</evidence>
<comment type="caution">
    <text evidence="4">The sequence shown here is derived from an EMBL/GenBank/DDBJ whole genome shotgun (WGS) entry which is preliminary data.</text>
</comment>
<reference evidence="4 5" key="1">
    <citation type="journal article" date="2013" name="BMC Genomics">
        <title>The miniature genome of a carnivorous plant Genlisea aurea contains a low number of genes and short non-coding sequences.</title>
        <authorList>
            <person name="Leushkin E.V."/>
            <person name="Sutormin R.A."/>
            <person name="Nabieva E.R."/>
            <person name="Penin A.A."/>
            <person name="Kondrashov A.S."/>
            <person name="Logacheva M.D."/>
        </authorList>
    </citation>
    <scope>NUCLEOTIDE SEQUENCE [LARGE SCALE GENOMIC DNA]</scope>
</reference>
<name>S8EJY6_9LAMI</name>
<dbReference type="PANTHER" id="PTHR33222">
    <property type="match status" value="1"/>
</dbReference>
<evidence type="ECO:0000256" key="2">
    <source>
        <dbReference type="SAM" id="Phobius"/>
    </source>
</evidence>
<dbReference type="EMBL" id="AUSU01000655">
    <property type="protein sequence ID" value="EPS72872.1"/>
    <property type="molecule type" value="Genomic_DNA"/>
</dbReference>
<feature type="transmembrane region" description="Helical" evidence="2">
    <location>
        <begin position="97"/>
        <end position="118"/>
    </location>
</feature>